<dbReference type="AlphaFoldDB" id="A0AB73G386"/>
<comment type="caution">
    <text evidence="2">The sequence shown here is derived from an EMBL/GenBank/DDBJ whole genome shotgun (WGS) entry which is preliminary data.</text>
</comment>
<dbReference type="EMBL" id="LOZE01000083">
    <property type="protein sequence ID" value="KVM28645.1"/>
    <property type="molecule type" value="Genomic_DNA"/>
</dbReference>
<evidence type="ECO:0000256" key="1">
    <source>
        <dbReference type="SAM" id="Phobius"/>
    </source>
</evidence>
<keyword evidence="1" id="KW-0812">Transmembrane</keyword>
<evidence type="ECO:0000313" key="3">
    <source>
        <dbReference type="Proteomes" id="UP000061665"/>
    </source>
</evidence>
<proteinExistence type="predicted"/>
<feature type="transmembrane region" description="Helical" evidence="1">
    <location>
        <begin position="12"/>
        <end position="31"/>
    </location>
</feature>
<dbReference type="Proteomes" id="UP000061665">
    <property type="component" value="Unassembled WGS sequence"/>
</dbReference>
<organism evidence="2 3">
    <name type="scientific">Burkholderia ubonensis</name>
    <dbReference type="NCBI Taxonomy" id="101571"/>
    <lineage>
        <taxon>Bacteria</taxon>
        <taxon>Pseudomonadati</taxon>
        <taxon>Pseudomonadota</taxon>
        <taxon>Betaproteobacteria</taxon>
        <taxon>Burkholderiales</taxon>
        <taxon>Burkholderiaceae</taxon>
        <taxon>Burkholderia</taxon>
        <taxon>Burkholderia cepacia complex</taxon>
    </lineage>
</organism>
<accession>A0AB73G386</accession>
<protein>
    <submittedName>
        <fullName evidence="2">Uncharacterized protein</fullName>
    </submittedName>
</protein>
<gene>
    <name evidence="2" type="ORF">WJ53_09325</name>
</gene>
<reference evidence="2 3" key="1">
    <citation type="submission" date="2015-11" db="EMBL/GenBank/DDBJ databases">
        <title>Expanding the genomic diversity of Burkholderia species for the development of highly accurate diagnostics.</title>
        <authorList>
            <person name="Sahl J."/>
            <person name="Keim P."/>
            <person name="Wagner D."/>
        </authorList>
    </citation>
    <scope>NUCLEOTIDE SEQUENCE [LARGE SCALE GENOMIC DNA]</scope>
    <source>
        <strain evidence="2 3">MSMB2058</strain>
    </source>
</reference>
<name>A0AB73G386_9BURK</name>
<evidence type="ECO:0000313" key="2">
    <source>
        <dbReference type="EMBL" id="KVM28645.1"/>
    </source>
</evidence>
<dbReference type="RefSeq" id="WP_059726814.1">
    <property type="nucleotide sequence ID" value="NZ_LOYI01000113.1"/>
</dbReference>
<keyword evidence="1" id="KW-1133">Transmembrane helix</keyword>
<keyword evidence="1" id="KW-0472">Membrane</keyword>
<sequence length="62" mass="6811">MAGKRMGSRSGLIWGVVCAAMLMGIRPLSLVDEWSFHALPGWWATQAVWIARKRLGPTVSPC</sequence>